<reference evidence="18 19" key="1">
    <citation type="submission" date="2014-09" db="EMBL/GenBank/DDBJ databases">
        <title>Genome sequence of Pseudomonas lutea strain DSM 17257T.</title>
        <authorList>
            <person name="Kwak Y."/>
            <person name="Shin J.-H."/>
        </authorList>
    </citation>
    <scope>NUCLEOTIDE SEQUENCE [LARGE SCALE GENOMIC DNA]</scope>
    <source>
        <strain evidence="18 19">DSM 17257</strain>
    </source>
</reference>
<dbReference type="AlphaFoldDB" id="A0A9X0EHX5"/>
<dbReference type="PANTHER" id="PTHR46322">
    <property type="entry name" value="PUROMYCIN-SENSITIVE AMINOPEPTIDASE"/>
    <property type="match status" value="1"/>
</dbReference>
<dbReference type="GO" id="GO:0006508">
    <property type="term" value="P:proteolysis"/>
    <property type="evidence" value="ECO:0007669"/>
    <property type="project" value="UniProtKB-UniRule"/>
</dbReference>
<dbReference type="Proteomes" id="UP000029719">
    <property type="component" value="Unassembled WGS sequence"/>
</dbReference>
<dbReference type="InterPro" id="IPR045357">
    <property type="entry name" value="Aminopeptidase_N-like_N"/>
</dbReference>
<dbReference type="InterPro" id="IPR027268">
    <property type="entry name" value="Peptidase_M4/M1_CTD_sf"/>
</dbReference>
<comment type="catalytic activity">
    <reaction evidence="1">
        <text>Release of an N-terminal amino acid, Xaa-|-Yaa- from a peptide, amide or arylamide. Xaa is preferably Ala, but may be most amino acids including Pro (slow action). When a terminal hydrophobic residue is followed by a prolyl residue, the two may be released as an intact Xaa-Pro dipeptide.</text>
        <dbReference type="EC" id="3.4.11.2"/>
    </reaction>
</comment>
<dbReference type="GO" id="GO:0008237">
    <property type="term" value="F:metallopeptidase activity"/>
    <property type="evidence" value="ECO:0007669"/>
    <property type="project" value="UniProtKB-UniRule"/>
</dbReference>
<dbReference type="FunFam" id="1.10.390.10:FF:000002">
    <property type="entry name" value="Aminopeptidase N"/>
    <property type="match status" value="1"/>
</dbReference>
<dbReference type="Pfam" id="PF17900">
    <property type="entry name" value="Peptidase_M1_N"/>
    <property type="match status" value="1"/>
</dbReference>
<evidence type="ECO:0000256" key="5">
    <source>
        <dbReference type="ARBA" id="ARBA00015611"/>
    </source>
</evidence>
<comment type="function">
    <text evidence="12">Aminopeptidase N is involved in the degradation of intracellular peptides generated by protein breakdown during normal growth as well as in response to nutrient starvation.</text>
</comment>
<feature type="domain" description="Peptidase M1 alanyl aminopeptidase Ig-like fold" evidence="15">
    <location>
        <begin position="456"/>
        <end position="561"/>
    </location>
</feature>
<dbReference type="InterPro" id="IPR035414">
    <property type="entry name" value="Peptidase_M1_pepN_Ig-like"/>
</dbReference>
<dbReference type="Pfam" id="PF11940">
    <property type="entry name" value="DUF3458"/>
    <property type="match status" value="1"/>
</dbReference>
<accession>A0A9X0EHX5</accession>
<comment type="similarity">
    <text evidence="3">Belongs to the peptidase M1 family.</text>
</comment>
<dbReference type="FunFam" id="1.25.50.10:FF:000005">
    <property type="entry name" value="Aminopeptidase N"/>
    <property type="match status" value="1"/>
</dbReference>
<protein>
    <recommendedName>
        <fullName evidence="5 13">Aminopeptidase N</fullName>
        <ecNumber evidence="4 13">3.4.11.2</ecNumber>
    </recommendedName>
</protein>
<evidence type="ECO:0000256" key="3">
    <source>
        <dbReference type="ARBA" id="ARBA00010136"/>
    </source>
</evidence>
<dbReference type="PANTHER" id="PTHR46322:SF1">
    <property type="entry name" value="PUROMYCIN-SENSITIVE AMINOPEPTIDASE"/>
    <property type="match status" value="1"/>
</dbReference>
<gene>
    <name evidence="18" type="primary">pepN</name>
    <name evidence="18" type="ORF">LT42_09245</name>
</gene>
<comment type="cofactor">
    <cofactor evidence="2">
        <name>Zn(2+)</name>
        <dbReference type="ChEBI" id="CHEBI:29105"/>
    </cofactor>
</comment>
<dbReference type="InterPro" id="IPR037144">
    <property type="entry name" value="Peptidase_M1_pepN_C_sf"/>
</dbReference>
<evidence type="ECO:0000256" key="8">
    <source>
        <dbReference type="ARBA" id="ARBA00022723"/>
    </source>
</evidence>
<keyword evidence="9" id="KW-0378">Hydrolase</keyword>
<feature type="domain" description="Peptidase M1 membrane alanine aminopeptidase" evidence="14">
    <location>
        <begin position="238"/>
        <end position="451"/>
    </location>
</feature>
<evidence type="ECO:0000256" key="10">
    <source>
        <dbReference type="ARBA" id="ARBA00022833"/>
    </source>
</evidence>
<feature type="domain" description="Aminopeptidase N-like N-terminal" evidence="17">
    <location>
        <begin position="83"/>
        <end position="198"/>
    </location>
</feature>
<evidence type="ECO:0000256" key="11">
    <source>
        <dbReference type="ARBA" id="ARBA00023049"/>
    </source>
</evidence>
<dbReference type="Gene3D" id="1.25.50.10">
    <property type="entry name" value="Peptidase M1, alanyl aminopeptidase, C-terminal domain"/>
    <property type="match status" value="1"/>
</dbReference>
<evidence type="ECO:0000256" key="9">
    <source>
        <dbReference type="ARBA" id="ARBA00022801"/>
    </source>
</evidence>
<evidence type="ECO:0000256" key="2">
    <source>
        <dbReference type="ARBA" id="ARBA00001947"/>
    </source>
</evidence>
<dbReference type="FunFam" id="2.60.40.1840:FF:000001">
    <property type="entry name" value="Aminopeptidase N"/>
    <property type="match status" value="1"/>
</dbReference>
<dbReference type="PRINTS" id="PR00756">
    <property type="entry name" value="ALADIPTASE"/>
</dbReference>
<dbReference type="InterPro" id="IPR014782">
    <property type="entry name" value="Peptidase_M1_dom"/>
</dbReference>
<dbReference type="InterPro" id="IPR024601">
    <property type="entry name" value="Peptidase_M1_pepN_C"/>
</dbReference>
<evidence type="ECO:0000313" key="19">
    <source>
        <dbReference type="Proteomes" id="UP000029719"/>
    </source>
</evidence>
<dbReference type="FunFam" id="3.30.2010.30:FF:000002">
    <property type="entry name" value="Putative aminopeptidase N"/>
    <property type="match status" value="1"/>
</dbReference>
<evidence type="ECO:0000259" key="14">
    <source>
        <dbReference type="Pfam" id="PF01433"/>
    </source>
</evidence>
<dbReference type="NCBIfam" id="TIGR02414">
    <property type="entry name" value="pepN_proteo"/>
    <property type="match status" value="1"/>
</dbReference>
<dbReference type="SUPFAM" id="SSF55486">
    <property type="entry name" value="Metalloproteases ('zincins'), catalytic domain"/>
    <property type="match status" value="1"/>
</dbReference>
<organism evidence="18 19">
    <name type="scientific">Pseudomonas lutea</name>
    <dbReference type="NCBI Taxonomy" id="243924"/>
    <lineage>
        <taxon>Bacteria</taxon>
        <taxon>Pseudomonadati</taxon>
        <taxon>Pseudomonadota</taxon>
        <taxon>Gammaproteobacteria</taxon>
        <taxon>Pseudomonadales</taxon>
        <taxon>Pseudomonadaceae</taxon>
        <taxon>Pseudomonas</taxon>
    </lineage>
</organism>
<evidence type="ECO:0000256" key="1">
    <source>
        <dbReference type="ARBA" id="ARBA00000098"/>
    </source>
</evidence>
<dbReference type="Gene3D" id="2.60.40.1730">
    <property type="entry name" value="tricorn interacting facor f3 domain"/>
    <property type="match status" value="1"/>
</dbReference>
<keyword evidence="6 18" id="KW-0031">Aminopeptidase</keyword>
<evidence type="ECO:0000259" key="16">
    <source>
        <dbReference type="Pfam" id="PF17432"/>
    </source>
</evidence>
<evidence type="ECO:0000259" key="17">
    <source>
        <dbReference type="Pfam" id="PF17900"/>
    </source>
</evidence>
<dbReference type="FunFam" id="2.60.40.1730:FF:000005">
    <property type="entry name" value="Aminopeptidase N"/>
    <property type="match status" value="1"/>
</dbReference>
<dbReference type="GO" id="GO:0016285">
    <property type="term" value="F:alanyl aminopeptidase activity"/>
    <property type="evidence" value="ECO:0007669"/>
    <property type="project" value="UniProtKB-EC"/>
</dbReference>
<proteinExistence type="inferred from homology"/>
<dbReference type="CDD" id="cd09600">
    <property type="entry name" value="M1_APN"/>
    <property type="match status" value="1"/>
</dbReference>
<comment type="caution">
    <text evidence="18">The sequence shown here is derived from an EMBL/GenBank/DDBJ whole genome shotgun (WGS) entry which is preliminary data.</text>
</comment>
<dbReference type="Gene3D" id="2.60.40.1840">
    <property type="match status" value="1"/>
</dbReference>
<evidence type="ECO:0000256" key="4">
    <source>
        <dbReference type="ARBA" id="ARBA00012564"/>
    </source>
</evidence>
<dbReference type="GO" id="GO:0008270">
    <property type="term" value="F:zinc ion binding"/>
    <property type="evidence" value="ECO:0007669"/>
    <property type="project" value="InterPro"/>
</dbReference>
<name>A0A9X0EHX5_9PSED</name>
<dbReference type="Pfam" id="PF17432">
    <property type="entry name" value="DUF3458_C"/>
    <property type="match status" value="1"/>
</dbReference>
<dbReference type="Pfam" id="PF01433">
    <property type="entry name" value="Peptidase_M1"/>
    <property type="match status" value="1"/>
</dbReference>
<dbReference type="InterPro" id="IPR038438">
    <property type="entry name" value="PepN_Ig-like_sf"/>
</dbReference>
<keyword evidence="8" id="KW-0479">Metal-binding</keyword>
<sequence>MRTDQPKMIYLKDYQAPEYLIDETHLTFELFEDHSLVHAQLVMRRNPERAQLAQGGALPPLVLDGQLLELLSVKLADAELTPQDYQLTSDSLTVQPASESFTLDTSVKIHPETNTALEGLYKSSGMFCTQCEAEGFRKITYYLDRPDVMSKFTTTVSANKQAFPILLSNGNLIAAGPSEEEGRHWATWEDPFKKPAYLFALVAGDLWCIEDTFITMTDRKVTLRIFVEPENVDKCQHAMDSLKKSMRWDEEVYGREYDLDIFMIVAVNDFNMGAMENKGLNIFNSSAVLARAETATDAAHQRVEAIVAHEYFHNWSGNRVTCRDWFQLSLKEGFTVFRDSGFSADMNSATVKRIQDVAYLRTHQFAEDAGPMAHAVRPDSFIEISNFYTLTVYEKGAEVVGMIHTLLGVEGFRKGTDLFFERHDGQAVTCDDFIKSMEDANGVDFTQFKRWYSQAGTPRLAVSESYDADAKTYSLTFRQSAPTTPGQPGEQKLPFVIPVAMGLLDAEGQELPLRLQGEAPAVNTSRVLSVTEAEQTFTFVDIAEQPLPSLLRGFSAPVKLSFPYNRDQLMFLMQHDSDGFNRWDAGQQLSVQVLQDMIAQHQKGELLVMDQRLITALHTVLSDESLDQAMVAEMLSLPGEAYLIEISEVADVDAIHAAREFARQQLADNLSDALWKRYQTNRELSRQTPYVAASEHFARRTLQNIALSYLMLTGKPEVLAAAIDQFDTADNMTERLTALAVLVNSPFDAEKAKALEVFAENFKDNALVMDQWFSVQAGSTLPGGLERVKALMQHPAFTMKNPNKVRALIGAFAGQNLINFHAADGSGYRFLADLVIELNGFNPQIASRQLAPLTRWRKYDSARQALMKAELERILASGPLSPDVYEVVSKSLA</sequence>
<evidence type="ECO:0000256" key="13">
    <source>
        <dbReference type="NCBIfam" id="TIGR02414"/>
    </source>
</evidence>
<dbReference type="Gene3D" id="1.10.390.10">
    <property type="entry name" value="Neutral Protease Domain 2"/>
    <property type="match status" value="1"/>
</dbReference>
<evidence type="ECO:0000313" key="18">
    <source>
        <dbReference type="EMBL" id="KGF66071.1"/>
    </source>
</evidence>
<keyword evidence="7" id="KW-0645">Protease</keyword>
<evidence type="ECO:0000256" key="6">
    <source>
        <dbReference type="ARBA" id="ARBA00022438"/>
    </source>
</evidence>
<dbReference type="EC" id="3.4.11.2" evidence="4 13"/>
<dbReference type="RefSeq" id="WP_037011699.1">
    <property type="nucleotide sequence ID" value="NZ_JRMB01000001.1"/>
</dbReference>
<dbReference type="InterPro" id="IPR012779">
    <property type="entry name" value="Peptidase_M1_pepN"/>
</dbReference>
<dbReference type="OrthoDB" id="100605at2"/>
<evidence type="ECO:0000259" key="15">
    <source>
        <dbReference type="Pfam" id="PF11940"/>
    </source>
</evidence>
<dbReference type="Gene3D" id="3.30.2010.30">
    <property type="match status" value="1"/>
</dbReference>
<keyword evidence="10" id="KW-0862">Zinc</keyword>
<evidence type="ECO:0000256" key="12">
    <source>
        <dbReference type="ARBA" id="ARBA00059739"/>
    </source>
</evidence>
<dbReference type="SUPFAM" id="SSF63737">
    <property type="entry name" value="Leukotriene A4 hydrolase N-terminal domain"/>
    <property type="match status" value="1"/>
</dbReference>
<dbReference type="EMBL" id="JRMB01000001">
    <property type="protein sequence ID" value="KGF66071.1"/>
    <property type="molecule type" value="Genomic_DNA"/>
</dbReference>
<keyword evidence="11" id="KW-0482">Metalloprotease</keyword>
<dbReference type="InterPro" id="IPR042097">
    <property type="entry name" value="Aminopeptidase_N-like_N_sf"/>
</dbReference>
<feature type="domain" description="Peptidase M1 alanyl aminopeptidase C-terminal" evidence="16">
    <location>
        <begin position="567"/>
        <end position="893"/>
    </location>
</feature>
<dbReference type="InterPro" id="IPR001930">
    <property type="entry name" value="Peptidase_M1"/>
</dbReference>
<evidence type="ECO:0000256" key="7">
    <source>
        <dbReference type="ARBA" id="ARBA00022670"/>
    </source>
</evidence>